<feature type="domain" description="Amidohydrolase-related" evidence="2">
    <location>
        <begin position="8"/>
        <end position="327"/>
    </location>
</feature>
<name>A0A5M3VZQ5_9ACTN</name>
<keyword evidence="4" id="KW-1185">Reference proteome</keyword>
<dbReference type="EMBL" id="BLAD01000050">
    <property type="protein sequence ID" value="GES01430.1"/>
    <property type="molecule type" value="Genomic_DNA"/>
</dbReference>
<dbReference type="PANTHER" id="PTHR43794:SF11">
    <property type="entry name" value="AMIDOHYDROLASE-RELATED DOMAIN-CONTAINING PROTEIN"/>
    <property type="match status" value="1"/>
</dbReference>
<proteinExistence type="predicted"/>
<dbReference type="GO" id="GO:0016810">
    <property type="term" value="F:hydrolase activity, acting on carbon-nitrogen (but not peptide) bonds"/>
    <property type="evidence" value="ECO:0007669"/>
    <property type="project" value="InterPro"/>
</dbReference>
<dbReference type="SUPFAM" id="SSF51338">
    <property type="entry name" value="Composite domain of metallo-dependent hydrolases"/>
    <property type="match status" value="1"/>
</dbReference>
<dbReference type="Proteomes" id="UP000334990">
    <property type="component" value="Unassembled WGS sequence"/>
</dbReference>
<dbReference type="PANTHER" id="PTHR43794">
    <property type="entry name" value="AMINOHYDROLASE SSNA-RELATED"/>
    <property type="match status" value="1"/>
</dbReference>
<evidence type="ECO:0000313" key="4">
    <source>
        <dbReference type="Proteomes" id="UP000334990"/>
    </source>
</evidence>
<comment type="caution">
    <text evidence="3">The sequence shown here is derived from an EMBL/GenBank/DDBJ whole genome shotgun (WGS) entry which is preliminary data.</text>
</comment>
<evidence type="ECO:0000256" key="1">
    <source>
        <dbReference type="ARBA" id="ARBA00022801"/>
    </source>
</evidence>
<dbReference type="InterPro" id="IPR050287">
    <property type="entry name" value="MTA/SAH_deaminase"/>
</dbReference>
<keyword evidence="1 3" id="KW-0378">Hydrolase</keyword>
<dbReference type="OrthoDB" id="3189065at2"/>
<evidence type="ECO:0000259" key="2">
    <source>
        <dbReference type="Pfam" id="PF01979"/>
    </source>
</evidence>
<gene>
    <name evidence="3" type="ORF">Acor_34940</name>
</gene>
<dbReference type="InterPro" id="IPR032466">
    <property type="entry name" value="Metal_Hydrolase"/>
</dbReference>
<dbReference type="Pfam" id="PF01979">
    <property type="entry name" value="Amidohydro_1"/>
    <property type="match status" value="1"/>
</dbReference>
<sequence length="360" mass="37902">MIDATGLIVLPGLVDTHRHLWQSLLRSYDVNATLGDYLNLIIGRLAPAFTAPDVHTANLFGALDALDALDAGITTVYDWSHIQNTPEHTDAALDGLRESGIRAVFGYAHPAVRREDELRRLRPAGLIALALAATGPVYGPIPDAIADWRLARELGLPISLHGTGSGPVELLHAHGLLGPDVLFAHGNGFSDDAVKLMADSGATASIAPAVESQMGHGTPETGRFRNAGIPTGLGVDTVVTVPGDLFNVMRAAYTLERARTPITPAAILSMATIEGATALGLADRIGSLRPGKQADVLLLRPNTPTHDPIGAVLTADRADVHTVLVAGVAMKKEGRLPGLDHARARAVLATEHLTHRARSL</sequence>
<reference evidence="3 4" key="1">
    <citation type="submission" date="2019-10" db="EMBL/GenBank/DDBJ databases">
        <title>Whole genome shotgun sequence of Acrocarpospora corrugata NBRC 13972.</title>
        <authorList>
            <person name="Ichikawa N."/>
            <person name="Kimura A."/>
            <person name="Kitahashi Y."/>
            <person name="Komaki H."/>
            <person name="Oguchi A."/>
        </authorList>
    </citation>
    <scope>NUCLEOTIDE SEQUENCE [LARGE SCALE GENOMIC DNA]</scope>
    <source>
        <strain evidence="3 4">NBRC 13972</strain>
    </source>
</reference>
<dbReference type="InterPro" id="IPR011059">
    <property type="entry name" value="Metal-dep_hydrolase_composite"/>
</dbReference>
<dbReference type="AlphaFoldDB" id="A0A5M3VZQ5"/>
<evidence type="ECO:0000313" key="3">
    <source>
        <dbReference type="EMBL" id="GES01430.1"/>
    </source>
</evidence>
<accession>A0A5M3VZQ5</accession>
<organism evidence="3 4">
    <name type="scientific">Acrocarpospora corrugata</name>
    <dbReference type="NCBI Taxonomy" id="35763"/>
    <lineage>
        <taxon>Bacteria</taxon>
        <taxon>Bacillati</taxon>
        <taxon>Actinomycetota</taxon>
        <taxon>Actinomycetes</taxon>
        <taxon>Streptosporangiales</taxon>
        <taxon>Streptosporangiaceae</taxon>
        <taxon>Acrocarpospora</taxon>
    </lineage>
</organism>
<dbReference type="Gene3D" id="3.20.20.140">
    <property type="entry name" value="Metal-dependent hydrolases"/>
    <property type="match status" value="1"/>
</dbReference>
<dbReference type="InterPro" id="IPR006680">
    <property type="entry name" value="Amidohydro-rel"/>
</dbReference>
<dbReference type="RefSeq" id="WP_155337714.1">
    <property type="nucleotide sequence ID" value="NZ_BAAABN010000029.1"/>
</dbReference>
<dbReference type="Gene3D" id="2.30.40.10">
    <property type="entry name" value="Urease, subunit C, domain 1"/>
    <property type="match status" value="1"/>
</dbReference>
<dbReference type="SUPFAM" id="SSF51556">
    <property type="entry name" value="Metallo-dependent hydrolases"/>
    <property type="match status" value="1"/>
</dbReference>
<protein>
    <submittedName>
        <fullName evidence="3">TRZ/ATZ family hydrolase</fullName>
    </submittedName>
</protein>